<evidence type="ECO:0000313" key="4">
    <source>
        <dbReference type="Proteomes" id="UP000033188"/>
    </source>
</evidence>
<dbReference type="InterPro" id="IPR042855">
    <property type="entry name" value="V_SNARE_CC"/>
</dbReference>
<dbReference type="STRING" id="5866.A0A061D489"/>
<dbReference type="Gene3D" id="3.30.450.50">
    <property type="entry name" value="Longin domain"/>
    <property type="match status" value="1"/>
</dbReference>
<reference evidence="4" key="1">
    <citation type="submission" date="2014-06" db="EMBL/GenBank/DDBJ databases">
        <authorList>
            <person name="Aslett M."/>
            <person name="De Silva N."/>
        </authorList>
    </citation>
    <scope>NUCLEOTIDE SEQUENCE [LARGE SCALE GENOMIC DNA]</scope>
    <source>
        <strain evidence="4">Bond</strain>
    </source>
</reference>
<gene>
    <name evidence="3" type="ORF">BBBOND_0207140</name>
</gene>
<evidence type="ECO:0000313" key="3">
    <source>
        <dbReference type="EMBL" id="CDR95556.1"/>
    </source>
</evidence>
<dbReference type="OrthoDB" id="248747at2759"/>
<feature type="domain" description="V-SNARE coiled-coil homology" evidence="2">
    <location>
        <begin position="119"/>
        <end position="179"/>
    </location>
</feature>
<dbReference type="KEGG" id="bbig:BBBOND_0207140"/>
<dbReference type="OMA" id="LGHYFFH"/>
<dbReference type="PROSITE" id="PS50892">
    <property type="entry name" value="V_SNARE"/>
    <property type="match status" value="1"/>
</dbReference>
<dbReference type="Pfam" id="PF00957">
    <property type="entry name" value="Synaptobrevin"/>
    <property type="match status" value="1"/>
</dbReference>
<dbReference type="InterPro" id="IPR051097">
    <property type="entry name" value="Synaptobrevin-like_transport"/>
</dbReference>
<proteinExistence type="predicted"/>
<keyword evidence="4" id="KW-1185">Reference proteome</keyword>
<sequence length="205" mass="22453">MTAILYALIAHGGSVIADYTVPQSHVSGSPQFHVNLDAVARTQLSKLLSKNGHGTACVLGHYFHHSIIDGLTLLCATASNEDDDLPRRFLVLNNTSTRSELLARILSRLVNDYNATTDKLRSIESNLQQTTDTLRSNITSILERGEIIDSLVSKSTALKDETLAFRKVAQQANWGFVRRLLHQVSDIVLTRNFAATLSVGVLGAR</sequence>
<evidence type="ECO:0000259" key="2">
    <source>
        <dbReference type="PROSITE" id="PS50892"/>
    </source>
</evidence>
<dbReference type="EMBL" id="LK391708">
    <property type="protein sequence ID" value="CDR95556.1"/>
    <property type="molecule type" value="Genomic_DNA"/>
</dbReference>
<evidence type="ECO:0000256" key="1">
    <source>
        <dbReference type="PROSITE-ProRule" id="PRU00290"/>
    </source>
</evidence>
<dbReference type="SUPFAM" id="SSF58038">
    <property type="entry name" value="SNARE fusion complex"/>
    <property type="match status" value="1"/>
</dbReference>
<dbReference type="Proteomes" id="UP000033188">
    <property type="component" value="Chromosome 2"/>
</dbReference>
<dbReference type="RefSeq" id="XP_012767742.1">
    <property type="nucleotide sequence ID" value="XM_012912288.1"/>
</dbReference>
<dbReference type="AlphaFoldDB" id="A0A061D489"/>
<protein>
    <submittedName>
        <fullName evidence="3">SNARE domain conatining PROTEINS,putative</fullName>
    </submittedName>
</protein>
<dbReference type="VEuPathDB" id="PiroplasmaDB:BBBOND_0207140"/>
<organism evidence="3 4">
    <name type="scientific">Babesia bigemina</name>
    <dbReference type="NCBI Taxonomy" id="5866"/>
    <lineage>
        <taxon>Eukaryota</taxon>
        <taxon>Sar</taxon>
        <taxon>Alveolata</taxon>
        <taxon>Apicomplexa</taxon>
        <taxon>Aconoidasida</taxon>
        <taxon>Piroplasmida</taxon>
        <taxon>Babesiidae</taxon>
        <taxon>Babesia</taxon>
    </lineage>
</organism>
<dbReference type="GeneID" id="24564097"/>
<keyword evidence="1" id="KW-0175">Coiled coil</keyword>
<name>A0A061D489_BABBI</name>
<accession>A0A061D489</accession>
<dbReference type="CDD" id="cd15843">
    <property type="entry name" value="R-SNARE"/>
    <property type="match status" value="1"/>
</dbReference>
<dbReference type="PANTHER" id="PTHR21136:SF168">
    <property type="entry name" value="VESICLE-ASSOCIATED MEMBRANE PROTEIN 9"/>
    <property type="match status" value="1"/>
</dbReference>
<dbReference type="PANTHER" id="PTHR21136">
    <property type="entry name" value="SNARE PROTEINS"/>
    <property type="match status" value="1"/>
</dbReference>